<gene>
    <name evidence="3" type="ORF">AU210_010486</name>
</gene>
<evidence type="ECO:0000259" key="2">
    <source>
        <dbReference type="Pfam" id="PF10354"/>
    </source>
</evidence>
<dbReference type="GO" id="GO:0070475">
    <property type="term" value="P:rRNA base methylation"/>
    <property type="evidence" value="ECO:0007669"/>
    <property type="project" value="InterPro"/>
</dbReference>
<evidence type="ECO:0000256" key="1">
    <source>
        <dbReference type="SAM" id="MobiDB-lite"/>
    </source>
</evidence>
<reference evidence="3 4" key="1">
    <citation type="journal article" date="2016" name="Environ. Microbiol.">
        <title>Effector profiles distinguish formae speciales of Fusarium oxysporum.</title>
        <authorList>
            <person name="van Dam P."/>
            <person name="Fokkens L."/>
            <person name="Schmidt S.M."/>
            <person name="Linmans J.H."/>
            <person name="Kistler H.C."/>
            <person name="Ma L.J."/>
            <person name="Rep M."/>
        </authorList>
    </citation>
    <scope>NUCLEOTIDE SEQUENCE [LARGE SCALE GENOMIC DNA]</scope>
    <source>
        <strain evidence="3 4">Forc016</strain>
    </source>
</reference>
<feature type="compositionally biased region" description="Basic and acidic residues" evidence="1">
    <location>
        <begin position="177"/>
        <end position="194"/>
    </location>
</feature>
<comment type="caution">
    <text evidence="3">The sequence shown here is derived from an EMBL/GenBank/DDBJ whole genome shotgun (WGS) entry which is preliminary data.</text>
</comment>
<dbReference type="EMBL" id="MABQ02000007">
    <property type="protein sequence ID" value="PCD30813.1"/>
    <property type="molecule type" value="Genomic_DNA"/>
</dbReference>
<dbReference type="InterPro" id="IPR029063">
    <property type="entry name" value="SAM-dependent_MTases_sf"/>
</dbReference>
<dbReference type="GO" id="GO:0070042">
    <property type="term" value="F:rRNA (uridine-N3-)-methyltransferase activity"/>
    <property type="evidence" value="ECO:0007669"/>
    <property type="project" value="InterPro"/>
</dbReference>
<dbReference type="PANTHER" id="PTHR11538:SF26">
    <property type="entry name" value="FERREDOXIN-FOLD ANTICODON-BINDING DOMAIN-CONTAINING PROTEIN 1"/>
    <property type="match status" value="1"/>
</dbReference>
<organism evidence="3 4">
    <name type="scientific">Fusarium oxysporum f. sp. radicis-cucumerinum</name>
    <dbReference type="NCBI Taxonomy" id="327505"/>
    <lineage>
        <taxon>Eukaryota</taxon>
        <taxon>Fungi</taxon>
        <taxon>Dikarya</taxon>
        <taxon>Ascomycota</taxon>
        <taxon>Pezizomycotina</taxon>
        <taxon>Sordariomycetes</taxon>
        <taxon>Hypocreomycetidae</taxon>
        <taxon>Hypocreales</taxon>
        <taxon>Nectriaceae</taxon>
        <taxon>Fusarium</taxon>
        <taxon>Fusarium oxysporum species complex</taxon>
    </lineage>
</organism>
<dbReference type="STRING" id="327505.A0A2H3GYX4"/>
<dbReference type="GO" id="GO:0005737">
    <property type="term" value="C:cytoplasm"/>
    <property type="evidence" value="ECO:0007669"/>
    <property type="project" value="TreeGrafter"/>
</dbReference>
<feature type="region of interest" description="Disordered" evidence="1">
    <location>
        <begin position="169"/>
        <end position="238"/>
    </location>
</feature>
<sequence>MRVSQRISWMFTVQPSHGDNRLMFDDLDPPGLSFFHSHEIGLLNLFGSAGTTARVALDTGKTAAPTTLRPYNAPNARPKKLPQQNKSDQKKTPNGPAKKGKGKQQHQSDDEPTIPFEPHHRILLVGEGDLSFAASIIQHHGCANVTATVLEKDAEELLSKYPHVEDNIAVIRGDAPNTKEADKEDKETSAKESEAGETSQGNQNEGEDTNGESDSEEDDYYDSDDPNAPPRPKRKLTPNNKLLYNIDATKLPNSLIRARFDRIIFNFPHVGGKSTDVNRQVRHNQSLLVSFFERAIPALAPDAAIVITLFEGEPYTLWNVRDLARHAGLQVERSFRFQARAYRGYKHARTLGVVRNSKGEVSESGWRGEERVSRSFVFKRKEDIAPVVGKKRRKGDDSSDDED</sequence>
<dbReference type="Pfam" id="PF10354">
    <property type="entry name" value="BMT5-like"/>
    <property type="match status" value="2"/>
</dbReference>
<accession>A0A2H3GYX4</accession>
<dbReference type="InterPro" id="IPR019446">
    <property type="entry name" value="BMT5-like"/>
</dbReference>
<name>A0A2H3GYX4_FUSOX</name>
<dbReference type="SUPFAM" id="SSF53335">
    <property type="entry name" value="S-adenosyl-L-methionine-dependent methyltransferases"/>
    <property type="match status" value="1"/>
</dbReference>
<protein>
    <recommendedName>
        <fullName evidence="2">25S rRNA (uridine-N(3))-methyltransferase BMT5-like domain-containing protein</fullName>
    </recommendedName>
</protein>
<dbReference type="Proteomes" id="UP000219602">
    <property type="component" value="Chromosome 9"/>
</dbReference>
<feature type="compositionally biased region" description="Acidic residues" evidence="1">
    <location>
        <begin position="205"/>
        <end position="225"/>
    </location>
</feature>
<feature type="region of interest" description="Disordered" evidence="1">
    <location>
        <begin position="64"/>
        <end position="116"/>
    </location>
</feature>
<dbReference type="PANTHER" id="PTHR11538">
    <property type="entry name" value="PHENYLALANYL-TRNA SYNTHETASE"/>
    <property type="match status" value="1"/>
</dbReference>
<dbReference type="AlphaFoldDB" id="A0A2H3GYX4"/>
<evidence type="ECO:0000313" key="4">
    <source>
        <dbReference type="Proteomes" id="UP000219602"/>
    </source>
</evidence>
<evidence type="ECO:0000313" key="3">
    <source>
        <dbReference type="EMBL" id="PCD30813.1"/>
    </source>
</evidence>
<reference evidence="3 4" key="2">
    <citation type="journal article" date="2017" name="Sci. Rep.">
        <title>A mobile pathogenicity chromosome in Fusarium oxysporum for infection of multiple cucurbit species.</title>
        <authorList>
            <person name="van Dam P."/>
            <person name="Fokkens L."/>
            <person name="Ayukawa Y."/>
            <person name="van der Gragt M."/>
            <person name="Ter Horst A."/>
            <person name="Brankovics B."/>
            <person name="Houterman P.M."/>
            <person name="Arie T."/>
            <person name="Rep M."/>
        </authorList>
    </citation>
    <scope>NUCLEOTIDE SEQUENCE [LARGE SCALE GENOMIC DNA]</scope>
    <source>
        <strain evidence="3 4">Forc016</strain>
    </source>
</reference>
<proteinExistence type="predicted"/>
<feature type="domain" description="25S rRNA (uridine-N(3))-methyltransferase BMT5-like" evidence="2">
    <location>
        <begin position="239"/>
        <end position="349"/>
    </location>
</feature>
<feature type="domain" description="25S rRNA (uridine-N(3))-methyltransferase BMT5-like" evidence="2">
    <location>
        <begin position="123"/>
        <end position="172"/>
    </location>
</feature>